<dbReference type="Proteomes" id="UP000050525">
    <property type="component" value="Unassembled WGS sequence"/>
</dbReference>
<evidence type="ECO:0000313" key="2">
    <source>
        <dbReference type="Proteomes" id="UP000050525"/>
    </source>
</evidence>
<evidence type="ECO:0008006" key="3">
    <source>
        <dbReference type="Google" id="ProtNLM"/>
    </source>
</evidence>
<reference evidence="1 2" key="1">
    <citation type="journal article" date="2012" name="Genome Biol.">
        <title>Sequencing three crocodilian genomes to illuminate the evolution of archosaurs and amniotes.</title>
        <authorList>
            <person name="St John J.A."/>
            <person name="Braun E.L."/>
            <person name="Isberg S.R."/>
            <person name="Miles L.G."/>
            <person name="Chong A.Y."/>
            <person name="Gongora J."/>
            <person name="Dalzell P."/>
            <person name="Moran C."/>
            <person name="Bed'hom B."/>
            <person name="Abzhanov A."/>
            <person name="Burgess S.C."/>
            <person name="Cooksey A.M."/>
            <person name="Castoe T.A."/>
            <person name="Crawford N.G."/>
            <person name="Densmore L.D."/>
            <person name="Drew J.C."/>
            <person name="Edwards S.V."/>
            <person name="Faircloth B.C."/>
            <person name="Fujita M.K."/>
            <person name="Greenwold M.J."/>
            <person name="Hoffmann F.G."/>
            <person name="Howard J.M."/>
            <person name="Iguchi T."/>
            <person name="Janes D.E."/>
            <person name="Khan S.Y."/>
            <person name="Kohno S."/>
            <person name="de Koning A.J."/>
            <person name="Lance S.L."/>
            <person name="McCarthy F.M."/>
            <person name="McCormack J.E."/>
            <person name="Merchant M.E."/>
            <person name="Peterson D.G."/>
            <person name="Pollock D.D."/>
            <person name="Pourmand N."/>
            <person name="Raney B.J."/>
            <person name="Roessler K.A."/>
            <person name="Sanford J.R."/>
            <person name="Sawyer R.H."/>
            <person name="Schmidt C.J."/>
            <person name="Triplett E.W."/>
            <person name="Tuberville T.D."/>
            <person name="Venegas-Anaya M."/>
            <person name="Howard J.T."/>
            <person name="Jarvis E.D."/>
            <person name="Guillette L.J.Jr."/>
            <person name="Glenn T.C."/>
            <person name="Green R.E."/>
            <person name="Ray D.A."/>
        </authorList>
    </citation>
    <scope>NUCLEOTIDE SEQUENCE [LARGE SCALE GENOMIC DNA]</scope>
    <source>
        <strain evidence="1">KSC_2009_1</strain>
    </source>
</reference>
<sequence length="233" mass="27178">MLEVKAQIGAWYWEEARKKIFEARMPWVVEGEEWSAYFSELKKSKEKPMMCLRDGAGAEHWSKEGMLEMVTAFYQGLYTARQEDPGAMQQCLQGLTHAFKVEQQQLEEEWTLEELEQTLWRFNNGSVIHEIHDSMVSGHQIHGALLQLKDMFQLEWDKMQKWAVLNLGLKRAYDRVSHWFLFKTLKRMGVPPTITDSQKRMLYMDVSSEMLVNGFLSTWTVIESGPARAAHSP</sequence>
<organism evidence="1 2">
    <name type="scientific">Alligator mississippiensis</name>
    <name type="common">American alligator</name>
    <dbReference type="NCBI Taxonomy" id="8496"/>
    <lineage>
        <taxon>Eukaryota</taxon>
        <taxon>Metazoa</taxon>
        <taxon>Chordata</taxon>
        <taxon>Craniata</taxon>
        <taxon>Vertebrata</taxon>
        <taxon>Euteleostomi</taxon>
        <taxon>Archelosauria</taxon>
        <taxon>Archosauria</taxon>
        <taxon>Crocodylia</taxon>
        <taxon>Alligatoridae</taxon>
        <taxon>Alligatorinae</taxon>
        <taxon>Alligator</taxon>
    </lineage>
</organism>
<proteinExistence type="predicted"/>
<accession>A0A151MEW3</accession>
<keyword evidence="2" id="KW-1185">Reference proteome</keyword>
<gene>
    <name evidence="1" type="ORF">Y1Q_0005515</name>
</gene>
<protein>
    <recommendedName>
        <fullName evidence="3">Reverse transcriptase domain-containing protein</fullName>
    </recommendedName>
</protein>
<dbReference type="EMBL" id="AKHW03006215">
    <property type="protein sequence ID" value="KYO23041.1"/>
    <property type="molecule type" value="Genomic_DNA"/>
</dbReference>
<evidence type="ECO:0000313" key="1">
    <source>
        <dbReference type="EMBL" id="KYO23041.1"/>
    </source>
</evidence>
<name>A0A151MEW3_ALLMI</name>
<dbReference type="AlphaFoldDB" id="A0A151MEW3"/>
<comment type="caution">
    <text evidence="1">The sequence shown here is derived from an EMBL/GenBank/DDBJ whole genome shotgun (WGS) entry which is preliminary data.</text>
</comment>